<dbReference type="InterPro" id="IPR023584">
    <property type="entry name" value="Ribosome_recyc_fac_dom"/>
</dbReference>
<gene>
    <name evidence="6" type="primary">frr</name>
    <name evidence="8" type="ORF">COW11_03430</name>
</gene>
<keyword evidence="4 6" id="KW-0648">Protein biosynthesis</keyword>
<comment type="function">
    <text evidence="5 6">Responsible for the release of ribosomes from messenger RNA at the termination of protein biosynthesis. May increase the efficiency of translation by recycling ribosomes from one round of translation to another.</text>
</comment>
<comment type="subcellular location">
    <subcellularLocation>
        <location evidence="1 6">Cytoplasm</location>
    </subcellularLocation>
</comment>
<dbReference type="InterPro" id="IPR036191">
    <property type="entry name" value="RRF_sf"/>
</dbReference>
<dbReference type="InterPro" id="IPR002661">
    <property type="entry name" value="Ribosome_recyc_fac"/>
</dbReference>
<evidence type="ECO:0000256" key="4">
    <source>
        <dbReference type="ARBA" id="ARBA00022917"/>
    </source>
</evidence>
<evidence type="ECO:0000256" key="3">
    <source>
        <dbReference type="ARBA" id="ARBA00022490"/>
    </source>
</evidence>
<organism evidence="8 9">
    <name type="scientific">Candidatus Taenaricola geysiri</name>
    <dbReference type="NCBI Taxonomy" id="1974752"/>
    <lineage>
        <taxon>Bacteria</taxon>
        <taxon>Pseudomonadati</taxon>
        <taxon>Candidatus Omnitrophota</taxon>
        <taxon>Candidatus Taenaricola</taxon>
    </lineage>
</organism>
<dbReference type="PANTHER" id="PTHR20982:SF3">
    <property type="entry name" value="MITOCHONDRIAL RIBOSOME RECYCLING FACTOR PSEUDO 1"/>
    <property type="match status" value="1"/>
</dbReference>
<reference evidence="8 9" key="1">
    <citation type="submission" date="2017-09" db="EMBL/GenBank/DDBJ databases">
        <title>Depth-based differentiation of microbial function through sediment-hosted aquifers and enrichment of novel symbionts in the deep terrestrial subsurface.</title>
        <authorList>
            <person name="Probst A.J."/>
            <person name="Ladd B."/>
            <person name="Jarett J.K."/>
            <person name="Geller-Mcgrath D.E."/>
            <person name="Sieber C.M."/>
            <person name="Emerson J.B."/>
            <person name="Anantharaman K."/>
            <person name="Thomas B.C."/>
            <person name="Malmstrom R."/>
            <person name="Stieglmeier M."/>
            <person name="Klingl A."/>
            <person name="Woyke T."/>
            <person name="Ryan C.M."/>
            <person name="Banfield J.F."/>
        </authorList>
    </citation>
    <scope>NUCLEOTIDE SEQUENCE [LARGE SCALE GENOMIC DNA]</scope>
    <source>
        <strain evidence="8">CG12_big_fil_rev_8_21_14_0_65_43_15</strain>
    </source>
</reference>
<dbReference type="Pfam" id="PF01765">
    <property type="entry name" value="RRF"/>
    <property type="match status" value="1"/>
</dbReference>
<evidence type="ECO:0000256" key="1">
    <source>
        <dbReference type="ARBA" id="ARBA00004496"/>
    </source>
</evidence>
<dbReference type="Gene3D" id="3.30.1360.40">
    <property type="match status" value="1"/>
</dbReference>
<dbReference type="SUPFAM" id="SSF55194">
    <property type="entry name" value="Ribosome recycling factor, RRF"/>
    <property type="match status" value="1"/>
</dbReference>
<dbReference type="EMBL" id="PFGP01000081">
    <property type="protein sequence ID" value="PIW66416.1"/>
    <property type="molecule type" value="Genomic_DNA"/>
</dbReference>
<dbReference type="GO" id="GO:0006415">
    <property type="term" value="P:translational termination"/>
    <property type="evidence" value="ECO:0007669"/>
    <property type="project" value="UniProtKB-UniRule"/>
</dbReference>
<dbReference type="CDD" id="cd00520">
    <property type="entry name" value="RRF"/>
    <property type="match status" value="1"/>
</dbReference>
<evidence type="ECO:0000256" key="2">
    <source>
        <dbReference type="ARBA" id="ARBA00005912"/>
    </source>
</evidence>
<feature type="domain" description="Ribosome recycling factor" evidence="7">
    <location>
        <begin position="23"/>
        <end position="185"/>
    </location>
</feature>
<evidence type="ECO:0000259" key="7">
    <source>
        <dbReference type="Pfam" id="PF01765"/>
    </source>
</evidence>
<dbReference type="GO" id="GO:0043023">
    <property type="term" value="F:ribosomal large subunit binding"/>
    <property type="evidence" value="ECO:0007669"/>
    <property type="project" value="TreeGrafter"/>
</dbReference>
<evidence type="ECO:0000256" key="6">
    <source>
        <dbReference type="HAMAP-Rule" id="MF_00040"/>
    </source>
</evidence>
<sequence>MLPLQKIMKDTEDKFKKTLDATSREFQEVRTGRASPSLVDGMMIDYYGTHTMIKQLASISVPDARLIVIQPWDKNALGEIEKAILRSNIGITPTNDGKVIRLAIPHLSKERREELTKVVKDMSETGKVSLRTIRHESKTAIESAEKNKQIAEDDKFNGLDQLQKLTESYSKKIDDIVAAKQKELLEF</sequence>
<dbReference type="Proteomes" id="UP000231267">
    <property type="component" value="Unassembled WGS sequence"/>
</dbReference>
<evidence type="ECO:0000256" key="5">
    <source>
        <dbReference type="ARBA" id="ARBA00025050"/>
    </source>
</evidence>
<keyword evidence="3 6" id="KW-0963">Cytoplasm</keyword>
<dbReference type="GO" id="GO:0005737">
    <property type="term" value="C:cytoplasm"/>
    <property type="evidence" value="ECO:0007669"/>
    <property type="project" value="UniProtKB-SubCell"/>
</dbReference>
<dbReference type="FunFam" id="3.30.1360.40:FF:000001">
    <property type="entry name" value="Ribosome-recycling factor"/>
    <property type="match status" value="1"/>
</dbReference>
<dbReference type="FunFam" id="1.10.132.20:FF:000001">
    <property type="entry name" value="Ribosome-recycling factor"/>
    <property type="match status" value="1"/>
</dbReference>
<dbReference type="HAMAP" id="MF_00040">
    <property type="entry name" value="RRF"/>
    <property type="match status" value="1"/>
</dbReference>
<evidence type="ECO:0000313" key="9">
    <source>
        <dbReference type="Proteomes" id="UP000231267"/>
    </source>
</evidence>
<name>A0A2J0LNU4_9BACT</name>
<comment type="caution">
    <text evidence="8">The sequence shown here is derived from an EMBL/GenBank/DDBJ whole genome shotgun (WGS) entry which is preliminary data.</text>
</comment>
<dbReference type="PANTHER" id="PTHR20982">
    <property type="entry name" value="RIBOSOME RECYCLING FACTOR"/>
    <property type="match status" value="1"/>
</dbReference>
<comment type="similarity">
    <text evidence="2 6">Belongs to the RRF family.</text>
</comment>
<dbReference type="NCBIfam" id="TIGR00496">
    <property type="entry name" value="frr"/>
    <property type="match status" value="1"/>
</dbReference>
<protein>
    <recommendedName>
        <fullName evidence="6">Ribosome-recycling factor</fullName>
        <shortName evidence="6">RRF</shortName>
    </recommendedName>
    <alternativeName>
        <fullName evidence="6">Ribosome-releasing factor</fullName>
    </alternativeName>
</protein>
<evidence type="ECO:0000313" key="8">
    <source>
        <dbReference type="EMBL" id="PIW66416.1"/>
    </source>
</evidence>
<dbReference type="AlphaFoldDB" id="A0A2J0LNU4"/>
<accession>A0A2J0LNU4</accession>
<dbReference type="Gene3D" id="1.10.132.20">
    <property type="entry name" value="Ribosome-recycling factor"/>
    <property type="match status" value="1"/>
</dbReference>
<proteinExistence type="inferred from homology"/>